<name>A0A9W6KTL7_9ACTN</name>
<keyword evidence="3" id="KW-1185">Reference proteome</keyword>
<proteinExistence type="predicted"/>
<sequence>MDPGQRGDAVAARHLVLRAGALEDADDRAGAGAQGGPHGQERYGTRLVAGEQVERRRVDHSDLAARGLDGDAVARCGAAGPVAARAAAVVHGDAQRQAGLGGGVAPDRVHPAGLCGCGGHQHDEVRARVQPEAGDVRAHEVDLAHGRRDVVHGLDPGGQLGPGRPARVRHGREPIGGTPAPPVGYGWRYGRGRGIVVL</sequence>
<accession>A0A9W6KTL7</accession>
<feature type="region of interest" description="Disordered" evidence="1">
    <location>
        <begin position="150"/>
        <end position="179"/>
    </location>
</feature>
<reference evidence="2" key="1">
    <citation type="journal article" date="2014" name="Int. J. Syst. Evol. Microbiol.">
        <title>Complete genome sequence of Corynebacterium casei LMG S-19264T (=DSM 44701T), isolated from a smear-ripened cheese.</title>
        <authorList>
            <consortium name="US DOE Joint Genome Institute (JGI-PGF)"/>
            <person name="Walter F."/>
            <person name="Albersmeier A."/>
            <person name="Kalinowski J."/>
            <person name="Ruckert C."/>
        </authorList>
    </citation>
    <scope>NUCLEOTIDE SEQUENCE</scope>
    <source>
        <strain evidence="2">VKM Ac-1321</strain>
    </source>
</reference>
<evidence type="ECO:0000256" key="1">
    <source>
        <dbReference type="SAM" id="MobiDB-lite"/>
    </source>
</evidence>
<gene>
    <name evidence="2" type="ORF">GCM10017581_079180</name>
</gene>
<protein>
    <submittedName>
        <fullName evidence="2">Uncharacterized protein</fullName>
    </submittedName>
</protein>
<dbReference type="Proteomes" id="UP001143480">
    <property type="component" value="Unassembled WGS sequence"/>
</dbReference>
<organism evidence="2 3">
    <name type="scientific">Dactylosporangium matsuzakiense</name>
    <dbReference type="NCBI Taxonomy" id="53360"/>
    <lineage>
        <taxon>Bacteria</taxon>
        <taxon>Bacillati</taxon>
        <taxon>Actinomycetota</taxon>
        <taxon>Actinomycetes</taxon>
        <taxon>Micromonosporales</taxon>
        <taxon>Micromonosporaceae</taxon>
        <taxon>Dactylosporangium</taxon>
    </lineage>
</organism>
<comment type="caution">
    <text evidence="2">The sequence shown here is derived from an EMBL/GenBank/DDBJ whole genome shotgun (WGS) entry which is preliminary data.</text>
</comment>
<dbReference type="AlphaFoldDB" id="A0A9W6KTL7"/>
<evidence type="ECO:0000313" key="2">
    <source>
        <dbReference type="EMBL" id="GLL06170.1"/>
    </source>
</evidence>
<reference evidence="2" key="2">
    <citation type="submission" date="2023-01" db="EMBL/GenBank/DDBJ databases">
        <authorList>
            <person name="Sun Q."/>
            <person name="Evtushenko L."/>
        </authorList>
    </citation>
    <scope>NUCLEOTIDE SEQUENCE</scope>
    <source>
        <strain evidence="2">VKM Ac-1321</strain>
    </source>
</reference>
<dbReference type="EMBL" id="BSFP01000068">
    <property type="protein sequence ID" value="GLL06170.1"/>
    <property type="molecule type" value="Genomic_DNA"/>
</dbReference>
<evidence type="ECO:0000313" key="3">
    <source>
        <dbReference type="Proteomes" id="UP001143480"/>
    </source>
</evidence>